<evidence type="ECO:0000313" key="4">
    <source>
        <dbReference type="Proteomes" id="UP000249354"/>
    </source>
</evidence>
<feature type="region of interest" description="Disordered" evidence="1">
    <location>
        <begin position="36"/>
        <end position="73"/>
    </location>
</feature>
<accession>A0A2W4TKA9</accession>
<reference evidence="4" key="1">
    <citation type="submission" date="2018-04" db="EMBL/GenBank/DDBJ databases">
        <authorList>
            <person name="Cornet L."/>
        </authorList>
    </citation>
    <scope>NUCLEOTIDE SEQUENCE [LARGE SCALE GENOMIC DNA]</scope>
</reference>
<evidence type="ECO:0000256" key="1">
    <source>
        <dbReference type="SAM" id="MobiDB-lite"/>
    </source>
</evidence>
<name>A0A2W4TKA9_9CYAN</name>
<dbReference type="EMBL" id="QBMC01000255">
    <property type="protein sequence ID" value="PZO09352.1"/>
    <property type="molecule type" value="Genomic_DNA"/>
</dbReference>
<dbReference type="AlphaFoldDB" id="A0A2W4TKA9"/>
<reference evidence="3 4" key="2">
    <citation type="submission" date="2018-06" db="EMBL/GenBank/DDBJ databases">
        <title>Metagenomic assembly of (sub)arctic Cyanobacteria and their associated microbiome from non-axenic cultures.</title>
        <authorList>
            <person name="Baurain D."/>
        </authorList>
    </citation>
    <scope>NUCLEOTIDE SEQUENCE [LARGE SCALE GENOMIC DNA]</scope>
    <source>
        <strain evidence="3">ULC129bin1</strain>
    </source>
</reference>
<protein>
    <submittedName>
        <fullName evidence="3">Uncharacterized protein</fullName>
    </submittedName>
</protein>
<sequence length="73" mass="7678">MVSTQLKKYLVVSASALSALGLMGLMPYGAIAQTSGQTQTGVEGNQINPDSENGTGQVVPPPRYDRRYAGYDG</sequence>
<feature type="compositionally biased region" description="Basic and acidic residues" evidence="1">
    <location>
        <begin position="63"/>
        <end position="73"/>
    </location>
</feature>
<keyword evidence="2" id="KW-0732">Signal</keyword>
<evidence type="ECO:0000256" key="2">
    <source>
        <dbReference type="SAM" id="SignalP"/>
    </source>
</evidence>
<feature type="chain" id="PRO_5015958051" evidence="2">
    <location>
        <begin position="33"/>
        <end position="73"/>
    </location>
</feature>
<feature type="signal peptide" evidence="2">
    <location>
        <begin position="1"/>
        <end position="32"/>
    </location>
</feature>
<proteinExistence type="predicted"/>
<evidence type="ECO:0000313" key="3">
    <source>
        <dbReference type="EMBL" id="PZO09352.1"/>
    </source>
</evidence>
<gene>
    <name evidence="3" type="ORF">DCF25_21710</name>
</gene>
<comment type="caution">
    <text evidence="3">The sequence shown here is derived from an EMBL/GenBank/DDBJ whole genome shotgun (WGS) entry which is preliminary data.</text>
</comment>
<dbReference type="Proteomes" id="UP000249354">
    <property type="component" value="Unassembled WGS sequence"/>
</dbReference>
<feature type="compositionally biased region" description="Polar residues" evidence="1">
    <location>
        <begin position="36"/>
        <end position="56"/>
    </location>
</feature>
<organism evidence="3 4">
    <name type="scientific">Leptolyngbya foveolarum</name>
    <dbReference type="NCBI Taxonomy" id="47253"/>
    <lineage>
        <taxon>Bacteria</taxon>
        <taxon>Bacillati</taxon>
        <taxon>Cyanobacteriota</taxon>
        <taxon>Cyanophyceae</taxon>
        <taxon>Leptolyngbyales</taxon>
        <taxon>Leptolyngbyaceae</taxon>
        <taxon>Leptolyngbya group</taxon>
        <taxon>Leptolyngbya</taxon>
    </lineage>
</organism>